<organism evidence="1">
    <name type="scientific">Anopheles atroparvus</name>
    <name type="common">European mosquito</name>
    <dbReference type="NCBI Taxonomy" id="41427"/>
    <lineage>
        <taxon>Eukaryota</taxon>
        <taxon>Metazoa</taxon>
        <taxon>Ecdysozoa</taxon>
        <taxon>Arthropoda</taxon>
        <taxon>Hexapoda</taxon>
        <taxon>Insecta</taxon>
        <taxon>Pterygota</taxon>
        <taxon>Neoptera</taxon>
        <taxon>Endopterygota</taxon>
        <taxon>Diptera</taxon>
        <taxon>Nematocera</taxon>
        <taxon>Culicoidea</taxon>
        <taxon>Culicidae</taxon>
        <taxon>Anophelinae</taxon>
        <taxon>Anopheles</taxon>
    </lineage>
</organism>
<dbReference type="EnsemblMetazoa" id="AATE017563-RA">
    <property type="protein sequence ID" value="AATE017563-PA.1"/>
    <property type="gene ID" value="AATE017563"/>
</dbReference>
<dbReference type="Pfam" id="PF00147">
    <property type="entry name" value="Fibrinogen_C"/>
    <property type="match status" value="1"/>
</dbReference>
<dbReference type="AlphaFoldDB" id="A0A182JGA8"/>
<accession>A0A182JGA8</accession>
<dbReference type="InterPro" id="IPR002181">
    <property type="entry name" value="Fibrinogen_a/b/g_C_dom"/>
</dbReference>
<reference evidence="1" key="1">
    <citation type="submission" date="2022-08" db="UniProtKB">
        <authorList>
            <consortium name="EnsemblMetazoa"/>
        </authorList>
    </citation>
    <scope>IDENTIFICATION</scope>
    <source>
        <strain evidence="1">EBRO</strain>
    </source>
</reference>
<dbReference type="InterPro" id="IPR036056">
    <property type="entry name" value="Fibrinogen-like_C"/>
</dbReference>
<name>A0A182JGA8_ANOAO</name>
<sequence>MYKNGFGDVNGEHWLGLEKLHVMTRSGRHEMLPLERNVSQKGRVVVQNNNPSEKSLAFPGWLLENIIQLPSEDNSLQFFRRTSLDKINGVKQANSCAGPLVTFSENFGQQDKSANLGRSAQRGFAV</sequence>
<dbReference type="VEuPathDB" id="VectorBase:AATE017563"/>
<protein>
    <submittedName>
        <fullName evidence="1">Fibrinogen C-terminal domain-containing protein</fullName>
    </submittedName>
</protein>
<proteinExistence type="predicted"/>
<dbReference type="Gene3D" id="3.90.215.10">
    <property type="entry name" value="Gamma Fibrinogen, chain A, domain 1"/>
    <property type="match status" value="1"/>
</dbReference>
<dbReference type="SUPFAM" id="SSF56496">
    <property type="entry name" value="Fibrinogen C-terminal domain-like"/>
    <property type="match status" value="1"/>
</dbReference>
<evidence type="ECO:0000313" key="1">
    <source>
        <dbReference type="EnsemblMetazoa" id="AATE017563-PA.1"/>
    </source>
</evidence>
<dbReference type="InterPro" id="IPR014716">
    <property type="entry name" value="Fibrinogen_a/b/g_C_1"/>
</dbReference>